<keyword evidence="2" id="KW-1185">Reference proteome</keyword>
<accession>A0A418WDW5</accession>
<comment type="caution">
    <text evidence="1">The sequence shown here is derived from an EMBL/GenBank/DDBJ whole genome shotgun (WGS) entry which is preliminary data.</text>
</comment>
<reference evidence="1 2" key="1">
    <citation type="submission" date="2018-09" db="EMBL/GenBank/DDBJ databases">
        <authorList>
            <person name="Zhu H."/>
        </authorList>
    </citation>
    <scope>NUCLEOTIDE SEQUENCE [LARGE SCALE GENOMIC DNA]</scope>
    <source>
        <strain evidence="1 2">K1W22B-8</strain>
    </source>
</reference>
<proteinExistence type="predicted"/>
<organism evidence="1 2">
    <name type="scientific">Oleomonas cavernae</name>
    <dbReference type="NCBI Taxonomy" id="2320859"/>
    <lineage>
        <taxon>Bacteria</taxon>
        <taxon>Pseudomonadati</taxon>
        <taxon>Pseudomonadota</taxon>
        <taxon>Alphaproteobacteria</taxon>
        <taxon>Acetobacterales</taxon>
        <taxon>Acetobacteraceae</taxon>
        <taxon>Oleomonas</taxon>
    </lineage>
</organism>
<dbReference type="EMBL" id="QYUK01000011">
    <property type="protein sequence ID" value="RJF88166.1"/>
    <property type="molecule type" value="Genomic_DNA"/>
</dbReference>
<dbReference type="AlphaFoldDB" id="A0A418WDW5"/>
<dbReference type="Proteomes" id="UP000284605">
    <property type="component" value="Unassembled WGS sequence"/>
</dbReference>
<gene>
    <name evidence="1" type="ORF">D3874_15025</name>
</gene>
<name>A0A418WDW5_9PROT</name>
<sequence length="282" mass="30870">MVDVRAKAKTLLDQLPADVPVTSNGSTGALFTTLTGSSHTWLQERWKAEDVEKAKRRNAVPPQSTKGLPTTTTCNGLAGQVGIAIGAPIALSQFDIEKKLKDAGMGDAWIPASSGKRPGYGDVFRPLTFHIGVSLDFVGDLWNTAESGQGGPGVDYTKGFDIVKRKQQTWDPSKLQGWVDIEILMKLGRKAPKWLIGWWRFEVGPTKEFVYLPERGSARGFTTAPANRNPPTADGRIGDVTLEDDDIAIAWSDNVSDTLRRLPKIDYMLGERGAQQLQAFKM</sequence>
<dbReference type="OrthoDB" id="8481204at2"/>
<protein>
    <submittedName>
        <fullName evidence="1">Uncharacterized protein</fullName>
    </submittedName>
</protein>
<dbReference type="RefSeq" id="WP_119778802.1">
    <property type="nucleotide sequence ID" value="NZ_QYUK01000011.1"/>
</dbReference>
<evidence type="ECO:0000313" key="2">
    <source>
        <dbReference type="Proteomes" id="UP000284605"/>
    </source>
</evidence>
<evidence type="ECO:0000313" key="1">
    <source>
        <dbReference type="EMBL" id="RJF88166.1"/>
    </source>
</evidence>